<comment type="caution">
    <text evidence="2">The sequence shown here is derived from an EMBL/GenBank/DDBJ whole genome shotgun (WGS) entry which is preliminary data.</text>
</comment>
<proteinExistence type="predicted"/>
<sequence>MAISHRVVTTGCQASRSSPHRFEHKQKVQQTQVQAGAPTHLTRALYFPMHTHNTSHLPIYDISERYFETLGPFPLGTRKYKIEFCLLLKPYGNYPKEDVRYLVDMDSSGFPATIRERCIGRDALEVAMQVQSIECETRIADCPRSSFQRAKELAYAAPVEPTTDGLTRCPSLELKLSAPGSKSATPPRSFKWQLHMDNPGSLRYDLIDQNRKFPNDENDSIVAIYHHCGFEKDLHATFSEGIVLLPVIKDPVLDITIVSSLLFLLHSVRKQDPRVKKSRARSILRRFVA</sequence>
<evidence type="ECO:0000313" key="3">
    <source>
        <dbReference type="Proteomes" id="UP000736672"/>
    </source>
</evidence>
<name>A0A9P9KUM6_FUSSL</name>
<evidence type="ECO:0000313" key="2">
    <source>
        <dbReference type="EMBL" id="KAH7268796.1"/>
    </source>
</evidence>
<keyword evidence="3" id="KW-1185">Reference proteome</keyword>
<dbReference type="EMBL" id="JAGTJS010000005">
    <property type="protein sequence ID" value="KAH7268796.1"/>
    <property type="molecule type" value="Genomic_DNA"/>
</dbReference>
<gene>
    <name evidence="2" type="ORF">B0J15DRAFT_390830</name>
</gene>
<reference evidence="2" key="1">
    <citation type="journal article" date="2021" name="Nat. Commun.">
        <title>Genetic determinants of endophytism in the Arabidopsis root mycobiome.</title>
        <authorList>
            <person name="Mesny F."/>
            <person name="Miyauchi S."/>
            <person name="Thiergart T."/>
            <person name="Pickel B."/>
            <person name="Atanasova L."/>
            <person name="Karlsson M."/>
            <person name="Huettel B."/>
            <person name="Barry K.W."/>
            <person name="Haridas S."/>
            <person name="Chen C."/>
            <person name="Bauer D."/>
            <person name="Andreopoulos W."/>
            <person name="Pangilinan J."/>
            <person name="LaButti K."/>
            <person name="Riley R."/>
            <person name="Lipzen A."/>
            <person name="Clum A."/>
            <person name="Drula E."/>
            <person name="Henrissat B."/>
            <person name="Kohler A."/>
            <person name="Grigoriev I.V."/>
            <person name="Martin F.M."/>
            <person name="Hacquard S."/>
        </authorList>
    </citation>
    <scope>NUCLEOTIDE SEQUENCE</scope>
    <source>
        <strain evidence="2">FSSC 5 MPI-SDFR-AT-0091</strain>
    </source>
</reference>
<evidence type="ECO:0000256" key="1">
    <source>
        <dbReference type="SAM" id="MobiDB-lite"/>
    </source>
</evidence>
<accession>A0A9P9KUM6</accession>
<feature type="region of interest" description="Disordered" evidence="1">
    <location>
        <begin position="1"/>
        <end position="21"/>
    </location>
</feature>
<protein>
    <submittedName>
        <fullName evidence="2">Uncharacterized protein</fullName>
    </submittedName>
</protein>
<dbReference type="OrthoDB" id="5212373at2759"/>
<dbReference type="Proteomes" id="UP000736672">
    <property type="component" value="Unassembled WGS sequence"/>
</dbReference>
<organism evidence="2 3">
    <name type="scientific">Fusarium solani</name>
    <name type="common">Filamentous fungus</name>
    <dbReference type="NCBI Taxonomy" id="169388"/>
    <lineage>
        <taxon>Eukaryota</taxon>
        <taxon>Fungi</taxon>
        <taxon>Dikarya</taxon>
        <taxon>Ascomycota</taxon>
        <taxon>Pezizomycotina</taxon>
        <taxon>Sordariomycetes</taxon>
        <taxon>Hypocreomycetidae</taxon>
        <taxon>Hypocreales</taxon>
        <taxon>Nectriaceae</taxon>
        <taxon>Fusarium</taxon>
        <taxon>Fusarium solani species complex</taxon>
    </lineage>
</organism>
<dbReference type="AlphaFoldDB" id="A0A9P9KUM6"/>